<keyword evidence="2" id="KW-1185">Reference proteome</keyword>
<dbReference type="InterPro" id="IPR036953">
    <property type="entry name" value="GreA/GreB_C_sf"/>
</dbReference>
<proteinExistence type="predicted"/>
<gene>
    <name evidence="1" type="ORF">SEML1_0191</name>
</gene>
<accession>A0ABY8WUU6</accession>
<protein>
    <submittedName>
        <fullName evidence="1">GreA GreB domain-containing protein</fullName>
    </submittedName>
</protein>
<name>A0ABY8WUU6_9BACT</name>
<organism evidence="1 2">
    <name type="scientific">Candidatus Southlakia epibionticum</name>
    <dbReference type="NCBI Taxonomy" id="3043284"/>
    <lineage>
        <taxon>Bacteria</taxon>
        <taxon>Candidatus Saccharimonadota</taxon>
        <taxon>Candidatus Saccharimonadia</taxon>
        <taxon>Candidatus Saccharimonadales</taxon>
        <taxon>Candidatus Saccharimonadaceae</taxon>
        <taxon>Candidatus Southlakia</taxon>
    </lineage>
</organism>
<dbReference type="Proteomes" id="UP001177295">
    <property type="component" value="Chromosome"/>
</dbReference>
<dbReference type="Gene3D" id="3.10.50.30">
    <property type="entry name" value="Transcription elongation factor, GreA/GreB, C-terminal domain"/>
    <property type="match status" value="1"/>
</dbReference>
<dbReference type="EMBL" id="CP124550">
    <property type="protein sequence ID" value="WIO45821.1"/>
    <property type="molecule type" value="Genomic_DNA"/>
</dbReference>
<sequence>MRPKEFIGSKSHEDHGLDSKVPLSFAEMIDLDSINDQDIKDLIIKERAIPVTISIDEGIRPKIIDSCGMTCSFCHNEGTPVASAYSKTTLLPNPRYRGRSDVKGVTIFSPIGKAILDLSVGDSTEVTINNKKIPISITRIRSLSELSA</sequence>
<evidence type="ECO:0000313" key="1">
    <source>
        <dbReference type="EMBL" id="WIO45821.1"/>
    </source>
</evidence>
<reference evidence="1 2" key="1">
    <citation type="journal article" date="2023" name="Cell">
        <title>Genetic manipulation of Patescibacteria provides mechanistic insights into microbial dark matter and the epibiotic lifestyle.</title>
        <authorList>
            <person name="Wang Y."/>
            <person name="Gallagher L.A."/>
            <person name="Andrade P.A."/>
            <person name="Liu A."/>
            <person name="Humphreys I.R."/>
            <person name="Turkarslan S."/>
            <person name="Cutler K.J."/>
            <person name="Arrieta-Ortiz M.L."/>
            <person name="Li Y."/>
            <person name="Radey M.C."/>
            <person name="McLean J.S."/>
            <person name="Cong Q."/>
            <person name="Baker D."/>
            <person name="Baliga N.S."/>
            <person name="Peterson S.B."/>
            <person name="Mougous J.D."/>
        </authorList>
    </citation>
    <scope>NUCLEOTIDE SEQUENCE [LARGE SCALE GENOMIC DNA]</scope>
    <source>
        <strain evidence="1 2">ML1</strain>
    </source>
</reference>
<dbReference type="RefSeq" id="WP_376754191.1">
    <property type="nucleotide sequence ID" value="NZ_CP124550.1"/>
</dbReference>
<evidence type="ECO:0000313" key="2">
    <source>
        <dbReference type="Proteomes" id="UP001177295"/>
    </source>
</evidence>
<dbReference type="SUPFAM" id="SSF54534">
    <property type="entry name" value="FKBP-like"/>
    <property type="match status" value="1"/>
</dbReference>